<sequence>MLSFEPRDRLTSEEVFLYYNIVSGVGLKLKLWFYVFTSQALADPYFKNLAKPTNFMYPSLCSYVLYPDNNHAVAQQSLWKSLMDSPSVASEIQSDRVVLTGEFLFASLKLSKVSCALCLI</sequence>
<accession>A0A8D9DLU0</accession>
<evidence type="ECO:0000313" key="2">
    <source>
        <dbReference type="Proteomes" id="UP000694005"/>
    </source>
</evidence>
<reference evidence="1 2" key="1">
    <citation type="submission" date="2021-07" db="EMBL/GenBank/DDBJ databases">
        <authorList>
            <consortium name="Genoscope - CEA"/>
            <person name="William W."/>
        </authorList>
    </citation>
    <scope>NUCLEOTIDE SEQUENCE [LARGE SCALE GENOMIC DNA]</scope>
</reference>
<evidence type="ECO:0000313" key="1">
    <source>
        <dbReference type="EMBL" id="CAG7875648.1"/>
    </source>
</evidence>
<gene>
    <name evidence="1" type="ORF">BRAPAZ1V2_A05P21690.2</name>
</gene>
<proteinExistence type="predicted"/>
<dbReference type="Gramene" id="A05p21690.2_BraZ1">
    <property type="protein sequence ID" value="A05p21690.2_BraZ1.CDS"/>
    <property type="gene ID" value="A05g21690.2_BraZ1"/>
</dbReference>
<dbReference type="Proteomes" id="UP000694005">
    <property type="component" value="Chromosome A05"/>
</dbReference>
<protein>
    <submittedName>
        <fullName evidence="1">Uncharacterized protein</fullName>
    </submittedName>
</protein>
<dbReference type="EMBL" id="LS974621">
    <property type="protein sequence ID" value="CAG7875648.1"/>
    <property type="molecule type" value="Genomic_DNA"/>
</dbReference>
<name>A0A8D9DLU0_BRACM</name>
<organism evidence="1 2">
    <name type="scientific">Brassica campestris</name>
    <name type="common">Field mustard</name>
    <dbReference type="NCBI Taxonomy" id="3711"/>
    <lineage>
        <taxon>Eukaryota</taxon>
        <taxon>Viridiplantae</taxon>
        <taxon>Streptophyta</taxon>
        <taxon>Embryophyta</taxon>
        <taxon>Tracheophyta</taxon>
        <taxon>Spermatophyta</taxon>
        <taxon>Magnoliopsida</taxon>
        <taxon>eudicotyledons</taxon>
        <taxon>Gunneridae</taxon>
        <taxon>Pentapetalae</taxon>
        <taxon>rosids</taxon>
        <taxon>malvids</taxon>
        <taxon>Brassicales</taxon>
        <taxon>Brassicaceae</taxon>
        <taxon>Brassiceae</taxon>
        <taxon>Brassica</taxon>
    </lineage>
</organism>
<dbReference type="AlphaFoldDB" id="A0A8D9DLU0"/>